<evidence type="ECO:0008006" key="3">
    <source>
        <dbReference type="Google" id="ProtNLM"/>
    </source>
</evidence>
<protein>
    <recommendedName>
        <fullName evidence="3">Histidine kinase/HSP90-like ATPase domain-containing protein</fullName>
    </recommendedName>
</protein>
<sequence>MRHAFQVDLRGVIDLLSSHLYSSPDVYVRELVQNAVDALTARRSAPAVGAVVIECHDRSGVPRSSRWTTRASA</sequence>
<proteinExistence type="predicted"/>
<dbReference type="EMBL" id="CP141261">
    <property type="protein sequence ID" value="WRL65761.1"/>
    <property type="molecule type" value="Genomic_DNA"/>
</dbReference>
<organism evidence="1 2">
    <name type="scientific">Blastococcus brunescens</name>
    <dbReference type="NCBI Taxonomy" id="1564165"/>
    <lineage>
        <taxon>Bacteria</taxon>
        <taxon>Bacillati</taxon>
        <taxon>Actinomycetota</taxon>
        <taxon>Actinomycetes</taxon>
        <taxon>Geodermatophilales</taxon>
        <taxon>Geodermatophilaceae</taxon>
        <taxon>Blastococcus</taxon>
    </lineage>
</organism>
<reference evidence="1 2" key="1">
    <citation type="submission" date="2023-12" db="EMBL/GenBank/DDBJ databases">
        <title>Blastococcus brunescens sp. nov., an actonobacterium isolated from sandstone collected in sahara desert.</title>
        <authorList>
            <person name="Gtari M."/>
            <person name="Ghodhbane F."/>
        </authorList>
    </citation>
    <scope>NUCLEOTIDE SEQUENCE [LARGE SCALE GENOMIC DNA]</scope>
    <source>
        <strain evidence="1 2">BMG 8361</strain>
    </source>
</reference>
<dbReference type="RefSeq" id="WP_324277079.1">
    <property type="nucleotide sequence ID" value="NZ_CP141261.1"/>
</dbReference>
<dbReference type="InterPro" id="IPR036890">
    <property type="entry name" value="HATPase_C_sf"/>
</dbReference>
<accession>A0ABZ1B7W1</accession>
<name>A0ABZ1B7W1_9ACTN</name>
<dbReference type="SUPFAM" id="SSF55874">
    <property type="entry name" value="ATPase domain of HSP90 chaperone/DNA topoisomerase II/histidine kinase"/>
    <property type="match status" value="1"/>
</dbReference>
<gene>
    <name evidence="1" type="ORF">U6N30_09370</name>
</gene>
<dbReference type="Proteomes" id="UP001324287">
    <property type="component" value="Chromosome"/>
</dbReference>
<keyword evidence="2" id="KW-1185">Reference proteome</keyword>
<evidence type="ECO:0000313" key="1">
    <source>
        <dbReference type="EMBL" id="WRL65761.1"/>
    </source>
</evidence>
<evidence type="ECO:0000313" key="2">
    <source>
        <dbReference type="Proteomes" id="UP001324287"/>
    </source>
</evidence>
<dbReference type="Gene3D" id="3.30.565.10">
    <property type="entry name" value="Histidine kinase-like ATPase, C-terminal domain"/>
    <property type="match status" value="1"/>
</dbReference>